<reference evidence="9" key="1">
    <citation type="journal article" date="2014" name="Nat. Commun.">
        <title>The tobacco genome sequence and its comparison with those of tomato and potato.</title>
        <authorList>
            <person name="Sierro N."/>
            <person name="Battey J.N."/>
            <person name="Ouadi S."/>
            <person name="Bakaher N."/>
            <person name="Bovet L."/>
            <person name="Willig A."/>
            <person name="Goepfert S."/>
            <person name="Peitsch M.C."/>
            <person name="Ivanov N.V."/>
        </authorList>
    </citation>
    <scope>NUCLEOTIDE SEQUENCE [LARGE SCALE GENOMIC DNA]</scope>
</reference>
<evidence type="ECO:0000259" key="8">
    <source>
        <dbReference type="PROSITE" id="PS01031"/>
    </source>
</evidence>
<dbReference type="SUPFAM" id="SSF49764">
    <property type="entry name" value="HSP20-like chaperones"/>
    <property type="match status" value="1"/>
</dbReference>
<proteinExistence type="inferred from homology"/>
<dbReference type="OrthoDB" id="1431247at2759"/>
<keyword evidence="9" id="KW-1185">Reference proteome</keyword>
<dbReference type="InterPro" id="IPR002068">
    <property type="entry name" value="A-crystallin/Hsp20_dom"/>
</dbReference>
<dbReference type="RefSeq" id="XP_016488059.1">
    <property type="nucleotide sequence ID" value="XM_016632573.1"/>
</dbReference>
<dbReference type="PANTHER" id="PTHR46991">
    <property type="entry name" value="23.5 KDA HEAT SHOCK PROTEIN, MITOCHONDRIAL"/>
    <property type="match status" value="1"/>
</dbReference>
<evidence type="ECO:0000256" key="4">
    <source>
        <dbReference type="ARBA" id="ARBA00023128"/>
    </source>
</evidence>
<protein>
    <submittedName>
        <fullName evidence="10">Small heat shock protein, chloroplastic-like</fullName>
    </submittedName>
</protein>
<evidence type="ECO:0000256" key="5">
    <source>
        <dbReference type="ARBA" id="ARBA00062444"/>
    </source>
</evidence>
<sequence length="216" mass="24652">MATSLVLRRAATSSALFNRLVNPVRFASVAPSVFRSFNTNAQMTTFDDDDDRSVDVDRRSDRSVSRRRDSFPSFFSDVFDPFSPPRSVSQLLNLMDQMMDSPLTAPRGMATGVGSRRGWDVREDDDALHIKMDMPGLDKENVKVAVEQNTLIIKGEGEKESEDEEYRRRYSTRLEIPQNLYKLDEIKAEMKNGVLKVAVPKVKEDERKDVFHVQVD</sequence>
<comment type="subunit">
    <text evidence="5">May form oligomeric structures.</text>
</comment>
<evidence type="ECO:0000256" key="1">
    <source>
        <dbReference type="ARBA" id="ARBA00004173"/>
    </source>
</evidence>
<dbReference type="PANTHER" id="PTHR46991:SF11">
    <property type="entry name" value="SMALL HEAT SHOCK PROTEIN HSPF"/>
    <property type="match status" value="1"/>
</dbReference>
<dbReference type="InterPro" id="IPR044656">
    <property type="entry name" value="HSP14.7/HSP23.5/HSP23.6-like"/>
</dbReference>
<dbReference type="GO" id="GO:0006950">
    <property type="term" value="P:response to stress"/>
    <property type="evidence" value="ECO:0007669"/>
    <property type="project" value="UniProtKB-ARBA"/>
</dbReference>
<gene>
    <name evidence="10" type="primary">LOC107808088</name>
</gene>
<dbReference type="SMR" id="A0A1S4BGR4"/>
<dbReference type="Proteomes" id="UP000790787">
    <property type="component" value="Chromosome 23"/>
</dbReference>
<keyword evidence="2" id="KW-0809">Transit peptide</keyword>
<reference evidence="10" key="2">
    <citation type="submission" date="2025-08" db="UniProtKB">
        <authorList>
            <consortium name="RefSeq"/>
        </authorList>
    </citation>
    <scope>IDENTIFICATION</scope>
    <source>
        <tissue evidence="10">Leaf</tissue>
    </source>
</reference>
<dbReference type="CDD" id="cd06464">
    <property type="entry name" value="ACD_sHsps-like"/>
    <property type="match status" value="1"/>
</dbReference>
<dbReference type="GeneID" id="107808088"/>
<dbReference type="OMA" id="GWDVKEN"/>
<keyword evidence="3" id="KW-0346">Stress response</keyword>
<dbReference type="Gene3D" id="2.60.40.790">
    <property type="match status" value="1"/>
</dbReference>
<comment type="subcellular location">
    <subcellularLocation>
        <location evidence="1">Mitochondrion</location>
    </subcellularLocation>
</comment>
<dbReference type="RefSeq" id="XP_016488059.1">
    <property type="nucleotide sequence ID" value="XM_016632573.2"/>
</dbReference>
<evidence type="ECO:0000313" key="10">
    <source>
        <dbReference type="RefSeq" id="XP_016488059.1"/>
    </source>
</evidence>
<feature type="domain" description="SHSP" evidence="8">
    <location>
        <begin position="110"/>
        <end position="216"/>
    </location>
</feature>
<organism evidence="9 10">
    <name type="scientific">Nicotiana tabacum</name>
    <name type="common">Common tobacco</name>
    <dbReference type="NCBI Taxonomy" id="4097"/>
    <lineage>
        <taxon>Eukaryota</taxon>
        <taxon>Viridiplantae</taxon>
        <taxon>Streptophyta</taxon>
        <taxon>Embryophyta</taxon>
        <taxon>Tracheophyta</taxon>
        <taxon>Spermatophyta</taxon>
        <taxon>Magnoliopsida</taxon>
        <taxon>eudicotyledons</taxon>
        <taxon>Gunneridae</taxon>
        <taxon>Pentapetalae</taxon>
        <taxon>asterids</taxon>
        <taxon>lamiids</taxon>
        <taxon>Solanales</taxon>
        <taxon>Solanaceae</taxon>
        <taxon>Nicotianoideae</taxon>
        <taxon>Nicotianeae</taxon>
        <taxon>Nicotiana</taxon>
    </lineage>
</organism>
<name>A0A1S4BGR4_TOBAC</name>
<dbReference type="PROSITE" id="PS01031">
    <property type="entry name" value="SHSP"/>
    <property type="match status" value="1"/>
</dbReference>
<dbReference type="Pfam" id="PF00011">
    <property type="entry name" value="HSP20"/>
    <property type="match status" value="1"/>
</dbReference>
<dbReference type="FunFam" id="2.60.40.790:FF:000047">
    <property type="entry name" value="23.6 kDa heat shock protein mitochondrial"/>
    <property type="match status" value="1"/>
</dbReference>
<comment type="similarity">
    <text evidence="6 7">Belongs to the small heat shock protein (HSP20) family.</text>
</comment>
<dbReference type="AlphaFoldDB" id="A0A1S4BGR4"/>
<dbReference type="STRING" id="4097.A0A1S4BGR4"/>
<accession>A0A1S4BGR4</accession>
<evidence type="ECO:0000256" key="6">
    <source>
        <dbReference type="PROSITE-ProRule" id="PRU00285"/>
    </source>
</evidence>
<dbReference type="InterPro" id="IPR008978">
    <property type="entry name" value="HSP20-like_chaperone"/>
</dbReference>
<evidence type="ECO:0000256" key="3">
    <source>
        <dbReference type="ARBA" id="ARBA00023016"/>
    </source>
</evidence>
<keyword evidence="4" id="KW-0496">Mitochondrion</keyword>
<dbReference type="GO" id="GO:0005739">
    <property type="term" value="C:mitochondrion"/>
    <property type="evidence" value="ECO:0007669"/>
    <property type="project" value="UniProtKB-SubCell"/>
</dbReference>
<dbReference type="KEGG" id="nta:107808088"/>
<evidence type="ECO:0000256" key="2">
    <source>
        <dbReference type="ARBA" id="ARBA00022946"/>
    </source>
</evidence>
<evidence type="ECO:0000256" key="7">
    <source>
        <dbReference type="RuleBase" id="RU003616"/>
    </source>
</evidence>
<evidence type="ECO:0000313" key="9">
    <source>
        <dbReference type="Proteomes" id="UP000790787"/>
    </source>
</evidence>
<dbReference type="PaxDb" id="4097-A0A1S4BGR4"/>